<dbReference type="EMBL" id="MAVT02000046">
    <property type="protein sequence ID" value="POS80513.1"/>
    <property type="molecule type" value="Genomic_DNA"/>
</dbReference>
<feature type="compositionally biased region" description="Low complexity" evidence="2">
    <location>
        <begin position="321"/>
        <end position="331"/>
    </location>
</feature>
<dbReference type="CDD" id="cd00067">
    <property type="entry name" value="GAL4"/>
    <property type="match status" value="1"/>
</dbReference>
<evidence type="ECO:0000256" key="1">
    <source>
        <dbReference type="ARBA" id="ARBA00023242"/>
    </source>
</evidence>
<dbReference type="STRING" id="158607.A0A2P5IDC4"/>
<evidence type="ECO:0000259" key="3">
    <source>
        <dbReference type="PROSITE" id="PS50048"/>
    </source>
</evidence>
<reference evidence="4" key="1">
    <citation type="submission" date="2017-09" db="EMBL/GenBank/DDBJ databases">
        <title>Polyketide synthases of a Diaporthe helianthi virulent isolate.</title>
        <authorList>
            <person name="Baroncelli R."/>
        </authorList>
    </citation>
    <scope>NUCLEOTIDE SEQUENCE [LARGE SCALE GENOMIC DNA]</scope>
    <source>
        <strain evidence="4">7/96</strain>
    </source>
</reference>
<dbReference type="Gene3D" id="4.10.240.10">
    <property type="entry name" value="Zn(2)-C6 fungal-type DNA-binding domain"/>
    <property type="match status" value="1"/>
</dbReference>
<evidence type="ECO:0000313" key="4">
    <source>
        <dbReference type="EMBL" id="POS80513.1"/>
    </source>
</evidence>
<gene>
    <name evidence="4" type="ORF">DHEL01_v201081</name>
</gene>
<dbReference type="PROSITE" id="PS00463">
    <property type="entry name" value="ZN2_CY6_FUNGAL_1"/>
    <property type="match status" value="1"/>
</dbReference>
<dbReference type="GO" id="GO:0008270">
    <property type="term" value="F:zinc ion binding"/>
    <property type="evidence" value="ECO:0007669"/>
    <property type="project" value="InterPro"/>
</dbReference>
<feature type="compositionally biased region" description="Low complexity" evidence="2">
    <location>
        <begin position="258"/>
        <end position="268"/>
    </location>
</feature>
<comment type="caution">
    <text evidence="4">The sequence shown here is derived from an EMBL/GenBank/DDBJ whole genome shotgun (WGS) entry which is preliminary data.</text>
</comment>
<evidence type="ECO:0000313" key="5">
    <source>
        <dbReference type="Proteomes" id="UP000094444"/>
    </source>
</evidence>
<feature type="region of interest" description="Disordered" evidence="2">
    <location>
        <begin position="224"/>
        <end position="399"/>
    </location>
</feature>
<dbReference type="InParanoid" id="A0A2P5IDC4"/>
<dbReference type="PROSITE" id="PS50048">
    <property type="entry name" value="ZN2_CY6_FUNGAL_2"/>
    <property type="match status" value="1"/>
</dbReference>
<organism evidence="4 5">
    <name type="scientific">Diaporthe helianthi</name>
    <dbReference type="NCBI Taxonomy" id="158607"/>
    <lineage>
        <taxon>Eukaryota</taxon>
        <taxon>Fungi</taxon>
        <taxon>Dikarya</taxon>
        <taxon>Ascomycota</taxon>
        <taxon>Pezizomycotina</taxon>
        <taxon>Sordariomycetes</taxon>
        <taxon>Sordariomycetidae</taxon>
        <taxon>Diaporthales</taxon>
        <taxon>Diaporthaceae</taxon>
        <taxon>Diaporthe</taxon>
    </lineage>
</organism>
<feature type="compositionally biased region" description="Low complexity" evidence="2">
    <location>
        <begin position="231"/>
        <end position="244"/>
    </location>
</feature>
<dbReference type="SUPFAM" id="SSF57701">
    <property type="entry name" value="Zn2/Cys6 DNA-binding domain"/>
    <property type="match status" value="1"/>
</dbReference>
<dbReference type="Pfam" id="PF00172">
    <property type="entry name" value="Zn_clus"/>
    <property type="match status" value="1"/>
</dbReference>
<feature type="compositionally biased region" description="Low complexity" evidence="2">
    <location>
        <begin position="147"/>
        <end position="166"/>
    </location>
</feature>
<dbReference type="InterPro" id="IPR036864">
    <property type="entry name" value="Zn2-C6_fun-type_DNA-bd_sf"/>
</dbReference>
<protein>
    <submittedName>
        <fullName evidence="4">C6 zinc finger domain-containing protein</fullName>
    </submittedName>
</protein>
<feature type="compositionally biased region" description="Basic and acidic residues" evidence="2">
    <location>
        <begin position="104"/>
        <end position="116"/>
    </location>
</feature>
<name>A0A2P5IDC4_DIAHE</name>
<feature type="compositionally biased region" description="Basic and acidic residues" evidence="2">
    <location>
        <begin position="1"/>
        <end position="16"/>
    </location>
</feature>
<dbReference type="AlphaFoldDB" id="A0A2P5IDC4"/>
<dbReference type="Proteomes" id="UP000094444">
    <property type="component" value="Unassembled WGS sequence"/>
</dbReference>
<dbReference type="InterPro" id="IPR001138">
    <property type="entry name" value="Zn2Cys6_DnaBD"/>
</dbReference>
<feature type="domain" description="Zn(2)-C6 fungal-type" evidence="3">
    <location>
        <begin position="171"/>
        <end position="205"/>
    </location>
</feature>
<dbReference type="SMART" id="SM00066">
    <property type="entry name" value="GAL4"/>
    <property type="match status" value="1"/>
</dbReference>
<accession>A0A2P5IDC4</accession>
<feature type="region of interest" description="Disordered" evidence="2">
    <location>
        <begin position="1"/>
        <end position="166"/>
    </location>
</feature>
<dbReference type="OrthoDB" id="5401558at2759"/>
<keyword evidence="1" id="KW-0539">Nucleus</keyword>
<keyword evidence="5" id="KW-1185">Reference proteome</keyword>
<feature type="compositionally biased region" description="Basic and acidic residues" evidence="2">
    <location>
        <begin position="285"/>
        <end position="303"/>
    </location>
</feature>
<proteinExistence type="predicted"/>
<evidence type="ECO:0000256" key="2">
    <source>
        <dbReference type="SAM" id="MobiDB-lite"/>
    </source>
</evidence>
<sequence length="399" mass="42601">MSDQDGGRGHPAREAQESAYPPPPGEEDDRSRPSYHHLPPPPQASVTLPPIHDAHPAYGGSRYPPPPDPRTRGTYSASPTGGPNGYPAPPGSMFNLPPVQAPPDQRHYGVEPRDYYSRGGSFPPHPQPEPYNYGGYRPPSGPPYGAYPPEYARGPGGPPQQAAPRQRTSIACRYCRKRKIRCSGYSQTPDGKCTNCRKTGNECIFQPVSSSSTTAFVPVSAVPGGVPPGTPLFGAFGQPLPQGGAQPGQPGGAPQPPAGGSQQSYPPSENYALPSPTGSYYPPLPEDRSGVPQRRLHEEEHGQRLPPPHAYGEPDPRRRSPASSAPGGTPPQYEYPPPDRTSTPSQRRESPNAAQSGQQGGSVMALSSLMDHPPPRPPPSADSSRDIDQNMLGRLNRRT</sequence>
<dbReference type="GO" id="GO:0000981">
    <property type="term" value="F:DNA-binding transcription factor activity, RNA polymerase II-specific"/>
    <property type="evidence" value="ECO:0007669"/>
    <property type="project" value="InterPro"/>
</dbReference>